<proteinExistence type="predicted"/>
<accession>A0ACC1BZQ3</accession>
<organism evidence="1 2">
    <name type="scientific">Pistacia atlantica</name>
    <dbReference type="NCBI Taxonomy" id="434234"/>
    <lineage>
        <taxon>Eukaryota</taxon>
        <taxon>Viridiplantae</taxon>
        <taxon>Streptophyta</taxon>
        <taxon>Embryophyta</taxon>
        <taxon>Tracheophyta</taxon>
        <taxon>Spermatophyta</taxon>
        <taxon>Magnoliopsida</taxon>
        <taxon>eudicotyledons</taxon>
        <taxon>Gunneridae</taxon>
        <taxon>Pentapetalae</taxon>
        <taxon>rosids</taxon>
        <taxon>malvids</taxon>
        <taxon>Sapindales</taxon>
        <taxon>Anacardiaceae</taxon>
        <taxon>Pistacia</taxon>
    </lineage>
</organism>
<reference evidence="2" key="1">
    <citation type="journal article" date="2023" name="G3 (Bethesda)">
        <title>Genome assembly and association tests identify interacting loci associated with vigor, precocity, and sex in interspecific pistachio rootstocks.</title>
        <authorList>
            <person name="Palmer W."/>
            <person name="Jacygrad E."/>
            <person name="Sagayaradj S."/>
            <person name="Cavanaugh K."/>
            <person name="Han R."/>
            <person name="Bertier L."/>
            <person name="Beede B."/>
            <person name="Kafkas S."/>
            <person name="Golino D."/>
            <person name="Preece J."/>
            <person name="Michelmore R."/>
        </authorList>
    </citation>
    <scope>NUCLEOTIDE SEQUENCE [LARGE SCALE GENOMIC DNA]</scope>
</reference>
<gene>
    <name evidence="1" type="ORF">Patl1_17836</name>
</gene>
<evidence type="ECO:0000313" key="2">
    <source>
        <dbReference type="Proteomes" id="UP001164250"/>
    </source>
</evidence>
<name>A0ACC1BZQ3_9ROSI</name>
<sequence length="52" mass="6035">MLAFWLRCSIPVFHSQSEIHIVCYSWAPAVKNQAPVMDNVQLPTWHINISVR</sequence>
<keyword evidence="2" id="KW-1185">Reference proteome</keyword>
<protein>
    <submittedName>
        <fullName evidence="1">Uncharacterized protein</fullName>
    </submittedName>
</protein>
<evidence type="ECO:0000313" key="1">
    <source>
        <dbReference type="EMBL" id="KAJ0105293.1"/>
    </source>
</evidence>
<dbReference type="Proteomes" id="UP001164250">
    <property type="component" value="Chromosome 2"/>
</dbReference>
<comment type="caution">
    <text evidence="1">The sequence shown here is derived from an EMBL/GenBank/DDBJ whole genome shotgun (WGS) entry which is preliminary data.</text>
</comment>
<dbReference type="EMBL" id="CM047898">
    <property type="protein sequence ID" value="KAJ0105293.1"/>
    <property type="molecule type" value="Genomic_DNA"/>
</dbReference>